<evidence type="ECO:0000313" key="7">
    <source>
        <dbReference type="EMBL" id="CAL4235811.1"/>
    </source>
</evidence>
<proteinExistence type="predicted"/>
<sequence>MDVSYIHLSLALIGISHCLDALVNSNHTIMSLCVPAAMGHGLNSNHTIMSLPFRQANFFLFFIMLPYIYYQVEYKHRVSGHFDHHMNIHHMNIFYYYLISVHEWPMVAFIPNNKCATFEKKQMKFRGKLITPAPHMVSMCVLIWDKKLYSAFAPLQKEFFHYVFTVMNYNLRKCGAAKKLTISYFLTIFAAQESLLHRQILTNIGFKVKVLTYTIELYYFRKDLRNTRSIQTQTEVAMRRSRTTKVILRLLLVYIVCVIPICVFNIIQTITCFAKPLKDVGIFLYCIYWLQYCINNLIYVVSNDKYRFAYKQFIALLRCSKIPAPRRRTLYIPEAGQRDAIAIIRELGQAQPSEHDTTRPRTMSDVNAIEQSFSSSYSSKKKRKPHKECKGSLASICTSDSFSSVTILVSNK</sequence>
<evidence type="ECO:0000256" key="1">
    <source>
        <dbReference type="ARBA" id="ARBA00004370"/>
    </source>
</evidence>
<evidence type="ECO:0000259" key="6">
    <source>
        <dbReference type="PROSITE" id="PS50262"/>
    </source>
</evidence>
<feature type="domain" description="G-protein coupled receptors family 1 profile" evidence="6">
    <location>
        <begin position="92"/>
        <end position="299"/>
    </location>
</feature>
<keyword evidence="8" id="KW-1185">Reference proteome</keyword>
<reference evidence="7 8" key="1">
    <citation type="submission" date="2024-05" db="EMBL/GenBank/DDBJ databases">
        <authorList>
            <person name="Wallberg A."/>
        </authorList>
    </citation>
    <scope>NUCLEOTIDE SEQUENCE [LARGE SCALE GENOMIC DNA]</scope>
</reference>
<dbReference type="EMBL" id="CAXKWB010115856">
    <property type="protein sequence ID" value="CAL4235811.1"/>
    <property type="molecule type" value="Genomic_DNA"/>
</dbReference>
<evidence type="ECO:0000256" key="3">
    <source>
        <dbReference type="ARBA" id="ARBA00022989"/>
    </source>
</evidence>
<dbReference type="Gene3D" id="1.20.1070.10">
    <property type="entry name" value="Rhodopsin 7-helix transmembrane proteins"/>
    <property type="match status" value="1"/>
</dbReference>
<dbReference type="PROSITE" id="PS50262">
    <property type="entry name" value="G_PROTEIN_RECEP_F1_2"/>
    <property type="match status" value="1"/>
</dbReference>
<comment type="subcellular location">
    <subcellularLocation>
        <location evidence="1">Membrane</location>
    </subcellularLocation>
</comment>
<feature type="transmembrane region" description="Helical" evidence="5">
    <location>
        <begin position="51"/>
        <end position="70"/>
    </location>
</feature>
<evidence type="ECO:0000256" key="4">
    <source>
        <dbReference type="ARBA" id="ARBA00023136"/>
    </source>
</evidence>
<feature type="non-terminal residue" evidence="7">
    <location>
        <position position="412"/>
    </location>
</feature>
<keyword evidence="3 5" id="KW-1133">Transmembrane helix</keyword>
<dbReference type="AlphaFoldDB" id="A0AAV2SPJ1"/>
<gene>
    <name evidence="7" type="ORF">MNOR_LOCUS40119</name>
</gene>
<evidence type="ECO:0000256" key="2">
    <source>
        <dbReference type="ARBA" id="ARBA00022692"/>
    </source>
</evidence>
<feature type="transmembrane region" description="Helical" evidence="5">
    <location>
        <begin position="246"/>
        <end position="270"/>
    </location>
</feature>
<organism evidence="7 8">
    <name type="scientific">Meganyctiphanes norvegica</name>
    <name type="common">Northern krill</name>
    <name type="synonym">Thysanopoda norvegica</name>
    <dbReference type="NCBI Taxonomy" id="48144"/>
    <lineage>
        <taxon>Eukaryota</taxon>
        <taxon>Metazoa</taxon>
        <taxon>Ecdysozoa</taxon>
        <taxon>Arthropoda</taxon>
        <taxon>Crustacea</taxon>
        <taxon>Multicrustacea</taxon>
        <taxon>Malacostraca</taxon>
        <taxon>Eumalacostraca</taxon>
        <taxon>Eucarida</taxon>
        <taxon>Euphausiacea</taxon>
        <taxon>Euphausiidae</taxon>
        <taxon>Meganyctiphanes</taxon>
    </lineage>
</organism>
<protein>
    <recommendedName>
        <fullName evidence="6">G-protein coupled receptors family 1 profile domain-containing protein</fullName>
    </recommendedName>
</protein>
<evidence type="ECO:0000313" key="8">
    <source>
        <dbReference type="Proteomes" id="UP001497623"/>
    </source>
</evidence>
<dbReference type="Proteomes" id="UP001497623">
    <property type="component" value="Unassembled WGS sequence"/>
</dbReference>
<accession>A0AAV2SPJ1</accession>
<comment type="caution">
    <text evidence="7">The sequence shown here is derived from an EMBL/GenBank/DDBJ whole genome shotgun (WGS) entry which is preliminary data.</text>
</comment>
<feature type="transmembrane region" description="Helical" evidence="5">
    <location>
        <begin position="282"/>
        <end position="301"/>
    </location>
</feature>
<dbReference type="InterPro" id="IPR017452">
    <property type="entry name" value="GPCR_Rhodpsn_7TM"/>
</dbReference>
<name>A0AAV2SPJ1_MEGNR</name>
<dbReference type="GO" id="GO:0016020">
    <property type="term" value="C:membrane"/>
    <property type="evidence" value="ECO:0007669"/>
    <property type="project" value="UniProtKB-SubCell"/>
</dbReference>
<keyword evidence="4 5" id="KW-0472">Membrane</keyword>
<keyword evidence="2 5" id="KW-0812">Transmembrane</keyword>
<evidence type="ECO:0000256" key="5">
    <source>
        <dbReference type="SAM" id="Phobius"/>
    </source>
</evidence>